<keyword evidence="4" id="KW-0597">Phosphoprotein</keyword>
<keyword evidence="6" id="KW-0547">Nucleotide-binding</keyword>
<keyword evidence="11" id="KW-1133">Transmembrane helix</keyword>
<dbReference type="AlphaFoldDB" id="A0A420WHV6"/>
<dbReference type="CDD" id="cd00075">
    <property type="entry name" value="HATPase"/>
    <property type="match status" value="1"/>
</dbReference>
<dbReference type="InterPro" id="IPR036890">
    <property type="entry name" value="HATPase_C_sf"/>
</dbReference>
<evidence type="ECO:0000256" key="4">
    <source>
        <dbReference type="ARBA" id="ARBA00022553"/>
    </source>
</evidence>
<dbReference type="Pfam" id="PF02518">
    <property type="entry name" value="HATPase_c"/>
    <property type="match status" value="1"/>
</dbReference>
<dbReference type="FunFam" id="1.10.287.130:FF:000038">
    <property type="entry name" value="Sensory transduction histidine kinase"/>
    <property type="match status" value="1"/>
</dbReference>
<dbReference type="EC" id="2.7.13.3" evidence="3"/>
<feature type="transmembrane region" description="Helical" evidence="11">
    <location>
        <begin position="20"/>
        <end position="37"/>
    </location>
</feature>
<dbReference type="GO" id="GO:0000155">
    <property type="term" value="F:phosphorelay sensor kinase activity"/>
    <property type="evidence" value="ECO:0007669"/>
    <property type="project" value="InterPro"/>
</dbReference>
<evidence type="ECO:0000256" key="5">
    <source>
        <dbReference type="ARBA" id="ARBA00022679"/>
    </source>
</evidence>
<keyword evidence="10 11" id="KW-0472">Membrane</keyword>
<dbReference type="InterPro" id="IPR005467">
    <property type="entry name" value="His_kinase_dom"/>
</dbReference>
<name>A0A420WHV6_9PROT</name>
<keyword evidence="9" id="KW-0902">Two-component regulatory system</keyword>
<dbReference type="SMART" id="SM00388">
    <property type="entry name" value="HisKA"/>
    <property type="match status" value="1"/>
</dbReference>
<dbReference type="GO" id="GO:0005524">
    <property type="term" value="F:ATP binding"/>
    <property type="evidence" value="ECO:0007669"/>
    <property type="project" value="UniProtKB-KW"/>
</dbReference>
<organism evidence="13 14">
    <name type="scientific">Oceanibaculum indicum</name>
    <dbReference type="NCBI Taxonomy" id="526216"/>
    <lineage>
        <taxon>Bacteria</taxon>
        <taxon>Pseudomonadati</taxon>
        <taxon>Pseudomonadota</taxon>
        <taxon>Alphaproteobacteria</taxon>
        <taxon>Rhodospirillales</taxon>
        <taxon>Oceanibaculaceae</taxon>
        <taxon>Oceanibaculum</taxon>
    </lineage>
</organism>
<evidence type="ECO:0000256" key="7">
    <source>
        <dbReference type="ARBA" id="ARBA00022777"/>
    </source>
</evidence>
<evidence type="ECO:0000256" key="11">
    <source>
        <dbReference type="SAM" id="Phobius"/>
    </source>
</evidence>
<accession>A0A420WHV6</accession>
<dbReference type="InterPro" id="IPR004358">
    <property type="entry name" value="Sig_transdc_His_kin-like_C"/>
</dbReference>
<feature type="domain" description="Histidine kinase" evidence="12">
    <location>
        <begin position="288"/>
        <end position="509"/>
    </location>
</feature>
<dbReference type="Pfam" id="PF00512">
    <property type="entry name" value="HisKA"/>
    <property type="match status" value="1"/>
</dbReference>
<dbReference type="PRINTS" id="PR00344">
    <property type="entry name" value="BCTRLSENSOR"/>
</dbReference>
<dbReference type="InterPro" id="IPR003661">
    <property type="entry name" value="HisK_dim/P_dom"/>
</dbReference>
<comment type="subcellular location">
    <subcellularLocation>
        <location evidence="2">Membrane</location>
    </subcellularLocation>
</comment>
<proteinExistence type="predicted"/>
<dbReference type="InterPro" id="IPR003594">
    <property type="entry name" value="HATPase_dom"/>
</dbReference>
<dbReference type="PROSITE" id="PS50109">
    <property type="entry name" value="HIS_KIN"/>
    <property type="match status" value="1"/>
</dbReference>
<protein>
    <recommendedName>
        <fullName evidence="3">histidine kinase</fullName>
        <ecNumber evidence="3">2.7.13.3</ecNumber>
    </recommendedName>
</protein>
<dbReference type="GO" id="GO:0005886">
    <property type="term" value="C:plasma membrane"/>
    <property type="evidence" value="ECO:0007669"/>
    <property type="project" value="TreeGrafter"/>
</dbReference>
<keyword evidence="11" id="KW-0812">Transmembrane</keyword>
<reference evidence="13 14" key="1">
    <citation type="submission" date="2018-10" db="EMBL/GenBank/DDBJ databases">
        <title>Comparative analysis of microorganisms from saline springs in Andes Mountain Range, Colombia.</title>
        <authorList>
            <person name="Rubin E."/>
        </authorList>
    </citation>
    <scope>NUCLEOTIDE SEQUENCE [LARGE SCALE GENOMIC DNA]</scope>
    <source>
        <strain evidence="13 14">USBA 36</strain>
    </source>
</reference>
<evidence type="ECO:0000256" key="8">
    <source>
        <dbReference type="ARBA" id="ARBA00022840"/>
    </source>
</evidence>
<dbReference type="Gene3D" id="1.10.287.130">
    <property type="match status" value="1"/>
</dbReference>
<dbReference type="OrthoDB" id="8477705at2"/>
<dbReference type="EMBL" id="RBIG01000002">
    <property type="protein sequence ID" value="RKQ70552.1"/>
    <property type="molecule type" value="Genomic_DNA"/>
</dbReference>
<dbReference type="PANTHER" id="PTHR43047">
    <property type="entry name" value="TWO-COMPONENT HISTIDINE PROTEIN KINASE"/>
    <property type="match status" value="1"/>
</dbReference>
<dbReference type="InterPro" id="IPR036097">
    <property type="entry name" value="HisK_dim/P_sf"/>
</dbReference>
<dbReference type="SUPFAM" id="SSF55874">
    <property type="entry name" value="ATPase domain of HSP90 chaperone/DNA topoisomerase II/histidine kinase"/>
    <property type="match status" value="1"/>
</dbReference>
<evidence type="ECO:0000256" key="2">
    <source>
        <dbReference type="ARBA" id="ARBA00004370"/>
    </source>
</evidence>
<dbReference type="CDD" id="cd00082">
    <property type="entry name" value="HisKA"/>
    <property type="match status" value="1"/>
</dbReference>
<evidence type="ECO:0000256" key="3">
    <source>
        <dbReference type="ARBA" id="ARBA00012438"/>
    </source>
</evidence>
<dbReference type="Proteomes" id="UP000277424">
    <property type="component" value="Unassembled WGS sequence"/>
</dbReference>
<dbReference type="Gene3D" id="3.30.565.10">
    <property type="entry name" value="Histidine kinase-like ATPase, C-terminal domain"/>
    <property type="match status" value="1"/>
</dbReference>
<evidence type="ECO:0000256" key="10">
    <source>
        <dbReference type="ARBA" id="ARBA00023136"/>
    </source>
</evidence>
<sequence length="518" mass="57075">MQQERTVTVIDDLFNHIAPFTYWVIVALWTVILLVFFRKYGRIGTEELALKTLVFVLAIDAARTLFENLYFGVYFNSLYGWLPAAFHRFLSTPTLLALPKLVNIATAIIVLLVLIRRWFPEVEHEHRQLQRALTASEHEAAEAQARETAMRSQFIDAIESIPDGLALLDGNMKVIATNRRMETVLPANAGRSVIGLDLQDWLEQAIDFSSVGNMTAMQLAVKLLSGAPVEVQLVDGSWAMLTHRQSSSDNHILVATDISGLKEREQDAIEARRIAEEANQAKSAFLANMSHELRTPLNAIIGFSDIMRQEMFGAHSRKEYREYADDIYRSGNHLLQVIESILDLAKIESGHVELKLEPIDPAGIAEEVTGLLFNEAAQRGLAISSHGTKDCPAFLADRLCVRQMLINLVGNAIKFTPAGGRIRIRFATQQEGVTVAVEDTGPGMTDAQIDALTQPIAITDRVDIARSNRGAGMGLSIVKGLIEAHDGSMSVSSKPNLGTKVVLTFPSQVQPSIDQAAL</sequence>
<comment type="caution">
    <text evidence="13">The sequence shown here is derived from an EMBL/GenBank/DDBJ whole genome shotgun (WGS) entry which is preliminary data.</text>
</comment>
<keyword evidence="8" id="KW-0067">ATP-binding</keyword>
<evidence type="ECO:0000256" key="6">
    <source>
        <dbReference type="ARBA" id="ARBA00022741"/>
    </source>
</evidence>
<dbReference type="PANTHER" id="PTHR43047:SF72">
    <property type="entry name" value="OSMOSENSING HISTIDINE PROTEIN KINASE SLN1"/>
    <property type="match status" value="1"/>
</dbReference>
<keyword evidence="5" id="KW-0808">Transferase</keyword>
<evidence type="ECO:0000313" key="14">
    <source>
        <dbReference type="Proteomes" id="UP000277424"/>
    </source>
</evidence>
<evidence type="ECO:0000259" key="12">
    <source>
        <dbReference type="PROSITE" id="PS50109"/>
    </source>
</evidence>
<dbReference type="SUPFAM" id="SSF47384">
    <property type="entry name" value="Homodimeric domain of signal transducing histidine kinase"/>
    <property type="match status" value="1"/>
</dbReference>
<dbReference type="SMART" id="SM00387">
    <property type="entry name" value="HATPase_c"/>
    <property type="match status" value="1"/>
</dbReference>
<evidence type="ECO:0000256" key="1">
    <source>
        <dbReference type="ARBA" id="ARBA00000085"/>
    </source>
</evidence>
<keyword evidence="7 13" id="KW-0418">Kinase</keyword>
<gene>
    <name evidence="13" type="ORF">BCL74_2500</name>
</gene>
<evidence type="ECO:0000256" key="9">
    <source>
        <dbReference type="ARBA" id="ARBA00023012"/>
    </source>
</evidence>
<comment type="catalytic activity">
    <reaction evidence="1">
        <text>ATP + protein L-histidine = ADP + protein N-phospho-L-histidine.</text>
        <dbReference type="EC" id="2.7.13.3"/>
    </reaction>
</comment>
<dbReference type="GO" id="GO:0009927">
    <property type="term" value="F:histidine phosphotransfer kinase activity"/>
    <property type="evidence" value="ECO:0007669"/>
    <property type="project" value="TreeGrafter"/>
</dbReference>
<evidence type="ECO:0000313" key="13">
    <source>
        <dbReference type="EMBL" id="RKQ70552.1"/>
    </source>
</evidence>